<evidence type="ECO:0000313" key="3">
    <source>
        <dbReference type="EMBL" id="MFD1710945.1"/>
    </source>
</evidence>
<feature type="compositionally biased region" description="Basic residues" evidence="1">
    <location>
        <begin position="51"/>
        <end position="63"/>
    </location>
</feature>
<reference evidence="4" key="1">
    <citation type="journal article" date="2019" name="Int. J. Syst. Evol. Microbiol.">
        <title>The Global Catalogue of Microorganisms (GCM) 10K type strain sequencing project: providing services to taxonomists for standard genome sequencing and annotation.</title>
        <authorList>
            <consortium name="The Broad Institute Genomics Platform"/>
            <consortium name="The Broad Institute Genome Sequencing Center for Infectious Disease"/>
            <person name="Wu L."/>
            <person name="Ma J."/>
        </authorList>
    </citation>
    <scope>NUCLEOTIDE SEQUENCE [LARGE SCALE GENOMIC DNA]</scope>
    <source>
        <strain evidence="4">LMG 29247</strain>
    </source>
</reference>
<organism evidence="3 4">
    <name type="scientific">Ottowia flava</name>
    <dbReference type="NCBI Taxonomy" id="2675430"/>
    <lineage>
        <taxon>Bacteria</taxon>
        <taxon>Pseudomonadati</taxon>
        <taxon>Pseudomonadota</taxon>
        <taxon>Betaproteobacteria</taxon>
        <taxon>Burkholderiales</taxon>
        <taxon>Comamonadaceae</taxon>
        <taxon>Ottowia</taxon>
    </lineage>
</organism>
<feature type="region of interest" description="Disordered" evidence="1">
    <location>
        <begin position="40"/>
        <end position="63"/>
    </location>
</feature>
<comment type="caution">
    <text evidence="3">The sequence shown here is derived from an EMBL/GenBank/DDBJ whole genome shotgun (WGS) entry which is preliminary data.</text>
</comment>
<evidence type="ECO:0000313" key="4">
    <source>
        <dbReference type="Proteomes" id="UP001597304"/>
    </source>
</evidence>
<keyword evidence="2" id="KW-1133">Transmembrane helix</keyword>
<sequence length="63" mass="7083">MGGELSPIGLLLMAVGGLVSFLLGRYLSRGWRAKRRDKEAAAKLASETRQQRRARERKASKQR</sequence>
<dbReference type="Proteomes" id="UP001597304">
    <property type="component" value="Unassembled WGS sequence"/>
</dbReference>
<feature type="transmembrane region" description="Helical" evidence="2">
    <location>
        <begin position="6"/>
        <end position="28"/>
    </location>
</feature>
<accession>A0ABW4KSI5</accession>
<keyword evidence="2" id="KW-0472">Membrane</keyword>
<dbReference type="EMBL" id="JBHUEJ010000019">
    <property type="protein sequence ID" value="MFD1710945.1"/>
    <property type="molecule type" value="Genomic_DNA"/>
</dbReference>
<keyword evidence="4" id="KW-1185">Reference proteome</keyword>
<dbReference type="RefSeq" id="WP_147911543.1">
    <property type="nucleotide sequence ID" value="NZ_JBHUEJ010000019.1"/>
</dbReference>
<gene>
    <name evidence="3" type="ORF">ACFSF0_10035</name>
</gene>
<evidence type="ECO:0000256" key="1">
    <source>
        <dbReference type="SAM" id="MobiDB-lite"/>
    </source>
</evidence>
<evidence type="ECO:0000256" key="2">
    <source>
        <dbReference type="SAM" id="Phobius"/>
    </source>
</evidence>
<name>A0ABW4KSI5_9BURK</name>
<protein>
    <submittedName>
        <fullName evidence="3">Uncharacterized protein</fullName>
    </submittedName>
</protein>
<proteinExistence type="predicted"/>
<keyword evidence="2" id="KW-0812">Transmembrane</keyword>